<name>A0ABQ7II32_9HELO</name>
<proteinExistence type="predicted"/>
<dbReference type="Proteomes" id="UP000783213">
    <property type="component" value="Unassembled WGS sequence"/>
</dbReference>
<comment type="caution">
    <text evidence="1">The sequence shown here is derived from an EMBL/GenBank/DDBJ whole genome shotgun (WGS) entry which is preliminary data.</text>
</comment>
<dbReference type="RefSeq" id="XP_038808869.1">
    <property type="nucleotide sequence ID" value="XM_038954727.1"/>
</dbReference>
<sequence length="100" mass="11438">MYTTVDINLHSDLRILGNDVVSQSFFIDVKMIDRQMAETCTSNVSGLLSSSKWILSFNRTGNLMQYQTRKAVKPFSRLRVSPSFISQDCIRESPMRIVIC</sequence>
<keyword evidence="2" id="KW-1185">Reference proteome</keyword>
<organism evidence="1 2">
    <name type="scientific">Botrytis deweyae</name>
    <dbReference type="NCBI Taxonomy" id="2478750"/>
    <lineage>
        <taxon>Eukaryota</taxon>
        <taxon>Fungi</taxon>
        <taxon>Dikarya</taxon>
        <taxon>Ascomycota</taxon>
        <taxon>Pezizomycotina</taxon>
        <taxon>Leotiomycetes</taxon>
        <taxon>Helotiales</taxon>
        <taxon>Sclerotiniaceae</taxon>
        <taxon>Botrytis</taxon>
    </lineage>
</organism>
<accession>A0ABQ7II32</accession>
<reference evidence="1 2" key="1">
    <citation type="journal article" date="2020" name="Genome Biol. Evol.">
        <title>Comparative genomics of Sclerotiniaceae.</title>
        <authorList>
            <person name="Valero Jimenez C.A."/>
            <person name="Steentjes M."/>
            <person name="Scholten O.E."/>
            <person name="Van Kan J.A.L."/>
        </authorList>
    </citation>
    <scope>NUCLEOTIDE SEQUENCE [LARGE SCALE GENOMIC DNA]</scope>
    <source>
        <strain evidence="1 2">B1</strain>
    </source>
</reference>
<dbReference type="GeneID" id="62233878"/>
<evidence type="ECO:0000313" key="1">
    <source>
        <dbReference type="EMBL" id="KAF7925016.1"/>
    </source>
</evidence>
<evidence type="ECO:0000313" key="2">
    <source>
        <dbReference type="Proteomes" id="UP000783213"/>
    </source>
</evidence>
<gene>
    <name evidence="1" type="ORF">EAE98_007104</name>
</gene>
<protein>
    <submittedName>
        <fullName evidence="1">Uncharacterized protein</fullName>
    </submittedName>
</protein>
<dbReference type="EMBL" id="RCSX01000016">
    <property type="protein sequence ID" value="KAF7925016.1"/>
    <property type="molecule type" value="Genomic_DNA"/>
</dbReference>